<name>A0A0D7AP39_9AGAR</name>
<dbReference type="EMBL" id="KN881609">
    <property type="protein sequence ID" value="KIY53529.1"/>
    <property type="molecule type" value="Genomic_DNA"/>
</dbReference>
<feature type="compositionally biased region" description="Basic residues" evidence="1">
    <location>
        <begin position="188"/>
        <end position="207"/>
    </location>
</feature>
<protein>
    <submittedName>
        <fullName evidence="2">Uncharacterized protein</fullName>
    </submittedName>
</protein>
<feature type="non-terminal residue" evidence="2">
    <location>
        <position position="1"/>
    </location>
</feature>
<dbReference type="AlphaFoldDB" id="A0A0D7AP39"/>
<feature type="compositionally biased region" description="Acidic residues" evidence="1">
    <location>
        <begin position="163"/>
        <end position="182"/>
    </location>
</feature>
<accession>A0A0D7AP39</accession>
<evidence type="ECO:0000313" key="3">
    <source>
        <dbReference type="Proteomes" id="UP000054144"/>
    </source>
</evidence>
<feature type="region of interest" description="Disordered" evidence="1">
    <location>
        <begin position="159"/>
        <end position="234"/>
    </location>
</feature>
<feature type="compositionally biased region" description="Low complexity" evidence="1">
    <location>
        <begin position="215"/>
        <end position="231"/>
    </location>
</feature>
<sequence length="273" mass="31340">DRCRSIIQYVSRKVASYIRGLREYQNDNWDGLKAVLQDTYDVERAQQPYQPRDLVSFTHKSSQGRIHNLADWKHYQREYVAIAGSLLNNHTLTEKDYNTYFWIGIPLPLRQILEHLLLIQDPKHDISEPWPAEAIDEQMKSIYNRSRFDAIIPTAEQFGIERVEEDSGSDTESDYSDDSDSDAEYRRSHQRSKKKKRRRSSSAKPRRPPPPITPPRSRTPAAATTSTKSTSQAEAVEGMIKQLNSMSINDPEYGAIYYKTLALDTTGNAAKCI</sequence>
<dbReference type="Proteomes" id="UP000054144">
    <property type="component" value="Unassembled WGS sequence"/>
</dbReference>
<reference evidence="2 3" key="1">
    <citation type="journal article" date="2015" name="Fungal Genet. Biol.">
        <title>Evolution of novel wood decay mechanisms in Agaricales revealed by the genome sequences of Fistulina hepatica and Cylindrobasidium torrendii.</title>
        <authorList>
            <person name="Floudas D."/>
            <person name="Held B.W."/>
            <person name="Riley R."/>
            <person name="Nagy L.G."/>
            <person name="Koehler G."/>
            <person name="Ransdell A.S."/>
            <person name="Younus H."/>
            <person name="Chow J."/>
            <person name="Chiniquy J."/>
            <person name="Lipzen A."/>
            <person name="Tritt A."/>
            <person name="Sun H."/>
            <person name="Haridas S."/>
            <person name="LaButti K."/>
            <person name="Ohm R.A."/>
            <person name="Kues U."/>
            <person name="Blanchette R.A."/>
            <person name="Grigoriev I.V."/>
            <person name="Minto R.E."/>
            <person name="Hibbett D.S."/>
        </authorList>
    </citation>
    <scope>NUCLEOTIDE SEQUENCE [LARGE SCALE GENOMIC DNA]</scope>
    <source>
        <strain evidence="2 3">ATCC 64428</strain>
    </source>
</reference>
<evidence type="ECO:0000313" key="2">
    <source>
        <dbReference type="EMBL" id="KIY53529.1"/>
    </source>
</evidence>
<proteinExistence type="predicted"/>
<keyword evidence="3" id="KW-1185">Reference proteome</keyword>
<feature type="non-terminal residue" evidence="2">
    <location>
        <position position="273"/>
    </location>
</feature>
<evidence type="ECO:0000256" key="1">
    <source>
        <dbReference type="SAM" id="MobiDB-lite"/>
    </source>
</evidence>
<organism evidence="2 3">
    <name type="scientific">Fistulina hepatica ATCC 64428</name>
    <dbReference type="NCBI Taxonomy" id="1128425"/>
    <lineage>
        <taxon>Eukaryota</taxon>
        <taxon>Fungi</taxon>
        <taxon>Dikarya</taxon>
        <taxon>Basidiomycota</taxon>
        <taxon>Agaricomycotina</taxon>
        <taxon>Agaricomycetes</taxon>
        <taxon>Agaricomycetidae</taxon>
        <taxon>Agaricales</taxon>
        <taxon>Fistulinaceae</taxon>
        <taxon>Fistulina</taxon>
    </lineage>
</organism>
<gene>
    <name evidence="2" type="ORF">FISHEDRAFT_5289</name>
</gene>
<dbReference type="OrthoDB" id="2961286at2759"/>